<dbReference type="Pfam" id="PF02136">
    <property type="entry name" value="NTF2"/>
    <property type="match status" value="1"/>
</dbReference>
<protein>
    <recommendedName>
        <fullName evidence="1">NTF2-related export protein</fullName>
    </recommendedName>
</protein>
<proteinExistence type="predicted"/>
<keyword evidence="4" id="KW-1185">Reference proteome</keyword>
<evidence type="ECO:0000259" key="2">
    <source>
        <dbReference type="PROSITE" id="PS50177"/>
    </source>
</evidence>
<keyword evidence="1" id="KW-0653">Protein transport</keyword>
<evidence type="ECO:0000313" key="4">
    <source>
        <dbReference type="Proteomes" id="UP001648503"/>
    </source>
</evidence>
<dbReference type="PROSITE" id="PS50177">
    <property type="entry name" value="NTF2_DOMAIN"/>
    <property type="match status" value="1"/>
</dbReference>
<comment type="subcellular location">
    <subcellularLocation>
        <location evidence="1">Cytoplasm</location>
    </subcellularLocation>
    <subcellularLocation>
        <location evidence="1">Nucleus</location>
    </subcellularLocation>
</comment>
<name>A0ABQ8EZJ3_9FUNG</name>
<comment type="caution">
    <text evidence="3">The sequence shown here is derived from an EMBL/GenBank/DDBJ whole genome shotgun (WGS) entry which is preliminary data.</text>
</comment>
<sequence length="149" mass="16734">MSRANLILVCQPPLQTLITAFNSMSDPNVIAKSFVDFYYASFDRNRAELAPLYKEGSMLSFEGQQYAGSAIVQKLVELPFQTVRHQVVTIDAQPSNPSAGPLLVTVTGRLLVDEEQNPMHFSQTFQLVPEGTSYYIFNGAYCDFYSQYK</sequence>
<dbReference type="PANTHER" id="PTHR12612">
    <property type="entry name" value="NUCLEAR TRANSPORT FACTOR 2"/>
    <property type="match status" value="1"/>
</dbReference>
<dbReference type="Gene3D" id="3.10.450.50">
    <property type="match status" value="1"/>
</dbReference>
<evidence type="ECO:0000256" key="1">
    <source>
        <dbReference type="RuleBase" id="RU369002"/>
    </source>
</evidence>
<dbReference type="CDD" id="cd00780">
    <property type="entry name" value="NTF2"/>
    <property type="match status" value="1"/>
</dbReference>
<dbReference type="Proteomes" id="UP001648503">
    <property type="component" value="Unassembled WGS sequence"/>
</dbReference>
<evidence type="ECO:0000313" key="3">
    <source>
        <dbReference type="EMBL" id="KAH6589135.1"/>
    </source>
</evidence>
<accession>A0ABQ8EZJ3</accession>
<organism evidence="3 4">
    <name type="scientific">Batrachochytrium salamandrivorans</name>
    <dbReference type="NCBI Taxonomy" id="1357716"/>
    <lineage>
        <taxon>Eukaryota</taxon>
        <taxon>Fungi</taxon>
        <taxon>Fungi incertae sedis</taxon>
        <taxon>Chytridiomycota</taxon>
        <taxon>Chytridiomycota incertae sedis</taxon>
        <taxon>Chytridiomycetes</taxon>
        <taxon>Rhizophydiales</taxon>
        <taxon>Rhizophydiales incertae sedis</taxon>
        <taxon>Batrachochytrium</taxon>
    </lineage>
</organism>
<keyword evidence="1" id="KW-0539">Nucleus</keyword>
<keyword evidence="1" id="KW-0963">Cytoplasm</keyword>
<dbReference type="InterPro" id="IPR002075">
    <property type="entry name" value="NTF2_dom"/>
</dbReference>
<gene>
    <name evidence="3" type="ORF">BASA50_010234</name>
</gene>
<feature type="domain" description="NTF2" evidence="2">
    <location>
        <begin position="30"/>
        <end position="138"/>
    </location>
</feature>
<dbReference type="InterPro" id="IPR018222">
    <property type="entry name" value="Nuclear_transport_factor_2_euk"/>
</dbReference>
<comment type="function">
    <text evidence="1">Has a role in nuclear-cytoplasmic transport of proteins and mRNAs.</text>
</comment>
<dbReference type="InterPro" id="IPR045875">
    <property type="entry name" value="NTF2"/>
</dbReference>
<reference evidence="3 4" key="1">
    <citation type="submission" date="2021-02" db="EMBL/GenBank/DDBJ databases">
        <title>Variation within the Batrachochytrium salamandrivorans European outbreak.</title>
        <authorList>
            <person name="Kelly M."/>
            <person name="Pasmans F."/>
            <person name="Shea T.P."/>
            <person name="Munoz J.F."/>
            <person name="Carranza S."/>
            <person name="Cuomo C.A."/>
            <person name="Martel A."/>
        </authorList>
    </citation>
    <scope>NUCLEOTIDE SEQUENCE [LARGE SCALE GENOMIC DNA]</scope>
    <source>
        <strain evidence="3 4">AMFP18/2</strain>
    </source>
</reference>
<dbReference type="EMBL" id="JAFCIX010000474">
    <property type="protein sequence ID" value="KAH6589135.1"/>
    <property type="molecule type" value="Genomic_DNA"/>
</dbReference>
<dbReference type="SUPFAM" id="SSF54427">
    <property type="entry name" value="NTF2-like"/>
    <property type="match status" value="1"/>
</dbReference>
<dbReference type="InterPro" id="IPR032710">
    <property type="entry name" value="NTF2-like_dom_sf"/>
</dbReference>
<keyword evidence="1" id="KW-0813">Transport</keyword>